<dbReference type="InterPro" id="IPR036157">
    <property type="entry name" value="dUTPase-like_sf"/>
</dbReference>
<accession>A0A4R2GGT4</accession>
<gene>
    <name evidence="3" type="ORF">EV666_13110</name>
</gene>
<sequence>MRLLSKKEIEDSLDSDRADSLFIEPLLDRCQIGASTVDLRVGYDFLVSILTRRPYISVSSDVDGYRGASTYFQYTRRVVGDNFILYPGQVAITNTLEYVGLPPNMYADVLSRSSYNRLGIHLNTMIQPGFHGCVPLELVNHGNNPVEIVVGSRLVQLRLFDVIEHRVYGSPSDRKYIGDMRPVVSRISADRDFSILRKLRG</sequence>
<dbReference type="Proteomes" id="UP000294881">
    <property type="component" value="Unassembled WGS sequence"/>
</dbReference>
<protein>
    <submittedName>
        <fullName evidence="3">dCTP deaminase</fullName>
    </submittedName>
</protein>
<dbReference type="GO" id="GO:0008829">
    <property type="term" value="F:dCTP deaminase activity"/>
    <property type="evidence" value="ECO:0007669"/>
    <property type="project" value="InterPro"/>
</dbReference>
<comment type="caution">
    <text evidence="3">The sequence shown here is derived from an EMBL/GenBank/DDBJ whole genome shotgun (WGS) entry which is preliminary data.</text>
</comment>
<dbReference type="InterPro" id="IPR011962">
    <property type="entry name" value="dCTP_deaminase"/>
</dbReference>
<proteinExistence type="predicted"/>
<dbReference type="SUPFAM" id="SSF51283">
    <property type="entry name" value="dUTPase-like"/>
    <property type="match status" value="1"/>
</dbReference>
<evidence type="ECO:0000313" key="3">
    <source>
        <dbReference type="EMBL" id="TCO07553.1"/>
    </source>
</evidence>
<dbReference type="CDD" id="cd07557">
    <property type="entry name" value="trimeric_dUTPase"/>
    <property type="match status" value="1"/>
</dbReference>
<dbReference type="Gene3D" id="2.70.40.10">
    <property type="match status" value="1"/>
</dbReference>
<dbReference type="EMBL" id="SLWL01000031">
    <property type="protein sequence ID" value="TCO07553.1"/>
    <property type="molecule type" value="Genomic_DNA"/>
</dbReference>
<evidence type="ECO:0000313" key="4">
    <source>
        <dbReference type="Proteomes" id="UP000294881"/>
    </source>
</evidence>
<dbReference type="PANTHER" id="PTHR42680">
    <property type="entry name" value="DCTP DEAMINASE"/>
    <property type="match status" value="1"/>
</dbReference>
<organism evidence="3 4">
    <name type="scientific">Camelimonas lactis</name>
    <dbReference type="NCBI Taxonomy" id="659006"/>
    <lineage>
        <taxon>Bacteria</taxon>
        <taxon>Pseudomonadati</taxon>
        <taxon>Pseudomonadota</taxon>
        <taxon>Alphaproteobacteria</taxon>
        <taxon>Hyphomicrobiales</taxon>
        <taxon>Chelatococcaceae</taxon>
        <taxon>Camelimonas</taxon>
    </lineage>
</organism>
<keyword evidence="1" id="KW-0378">Hydrolase</keyword>
<dbReference type="AlphaFoldDB" id="A0A4R2GGT4"/>
<dbReference type="GO" id="GO:0015949">
    <property type="term" value="P:nucleobase-containing small molecule interconversion"/>
    <property type="evidence" value="ECO:0007669"/>
    <property type="project" value="TreeGrafter"/>
</dbReference>
<reference evidence="3 4" key="1">
    <citation type="submission" date="2019-03" db="EMBL/GenBank/DDBJ databases">
        <title>Genomic Encyclopedia of Type Strains, Phase IV (KMG-IV): sequencing the most valuable type-strain genomes for metagenomic binning, comparative biology and taxonomic classification.</title>
        <authorList>
            <person name="Goeker M."/>
        </authorList>
    </citation>
    <scope>NUCLEOTIDE SEQUENCE [LARGE SCALE GENOMIC DNA]</scope>
    <source>
        <strain evidence="3 4">DSM 22958</strain>
    </source>
</reference>
<name>A0A4R2GGT4_9HYPH</name>
<dbReference type="Pfam" id="PF22769">
    <property type="entry name" value="DCD"/>
    <property type="match status" value="1"/>
</dbReference>
<keyword evidence="2" id="KW-0546">Nucleotide metabolism</keyword>
<evidence type="ECO:0000256" key="1">
    <source>
        <dbReference type="ARBA" id="ARBA00022801"/>
    </source>
</evidence>
<dbReference type="PANTHER" id="PTHR42680:SF3">
    <property type="entry name" value="DCTP DEAMINASE"/>
    <property type="match status" value="1"/>
</dbReference>
<keyword evidence="4" id="KW-1185">Reference proteome</keyword>
<dbReference type="GO" id="GO:0006229">
    <property type="term" value="P:dUTP biosynthetic process"/>
    <property type="evidence" value="ECO:0007669"/>
    <property type="project" value="InterPro"/>
</dbReference>
<evidence type="ECO:0000256" key="2">
    <source>
        <dbReference type="ARBA" id="ARBA00023080"/>
    </source>
</evidence>
<dbReference type="InterPro" id="IPR033704">
    <property type="entry name" value="dUTPase_trimeric"/>
</dbReference>
<dbReference type="RefSeq" id="WP_132010861.1">
    <property type="nucleotide sequence ID" value="NZ_JBHUNN010000002.1"/>
</dbReference>
<dbReference type="OrthoDB" id="9780956at2"/>
<dbReference type="NCBIfam" id="TIGR02274">
    <property type="entry name" value="dCTP_deam"/>
    <property type="match status" value="1"/>
</dbReference>